<reference evidence="4" key="1">
    <citation type="submission" date="2022-02" db="EMBL/GenBank/DDBJ databases">
        <title>Atlantic sturgeon de novo genome assembly.</title>
        <authorList>
            <person name="Stock M."/>
            <person name="Klopp C."/>
            <person name="Guiguen Y."/>
            <person name="Cabau C."/>
            <person name="Parinello H."/>
            <person name="Santidrian Yebra-Pimentel E."/>
            <person name="Kuhl H."/>
            <person name="Dirks R.P."/>
            <person name="Guessner J."/>
            <person name="Wuertz S."/>
            <person name="Du K."/>
            <person name="Schartl M."/>
        </authorList>
    </citation>
    <scope>NUCLEOTIDE SEQUENCE</scope>
    <source>
        <strain evidence="4">STURGEONOMICS-FGT-2020</strain>
        <tissue evidence="4">Whole blood</tissue>
    </source>
</reference>
<evidence type="ECO:0000313" key="5">
    <source>
        <dbReference type="Proteomes" id="UP001230051"/>
    </source>
</evidence>
<evidence type="ECO:0000256" key="3">
    <source>
        <dbReference type="SAM" id="MobiDB-lite"/>
    </source>
</evidence>
<dbReference type="InterPro" id="IPR011992">
    <property type="entry name" value="EF-hand-dom_pair"/>
</dbReference>
<dbReference type="Proteomes" id="UP001230051">
    <property type="component" value="Unassembled WGS sequence"/>
</dbReference>
<proteinExistence type="predicted"/>
<sequence length="341" mass="39043">MPKKLKKSKLKKKASVPVPDPTEESQTDQEILSNPAPGQPSDQGIMKKKKKKKKQQKLTKEEKKLAKLEKASKEFQSNTDEYERFLDRMDVWLKDHHRLAMELFTAYDKSGRGILSSEVFQLGMKDLGIPCVEVQLHILTKLLDHNNTGSIDYVELGTGLQKARFQDSKAAYADEGEDLDEENKGEDGTEEERDPTEEAEPVLEFTKEKLEPCAVCQLGLWKPLQTDRRFLFVKLRLITFDNVKSHPGHFGEVVRSSIKVYGLIKRIREYVGIESTKLKIFKDKTCSQQSFLPPDQSLEESGFVGGPRQSPYLATLYYDYTVDFHDSPILNCDHYFGFRGQ</sequence>
<dbReference type="Gene3D" id="1.10.238.10">
    <property type="entry name" value="EF-hand"/>
    <property type="match status" value="1"/>
</dbReference>
<evidence type="ECO:0000256" key="2">
    <source>
        <dbReference type="ARBA" id="ARBA00022837"/>
    </source>
</evidence>
<keyword evidence="5" id="KW-1185">Reference proteome</keyword>
<feature type="compositionally biased region" description="Basic residues" evidence="3">
    <location>
        <begin position="1"/>
        <end position="14"/>
    </location>
</feature>
<evidence type="ECO:0000256" key="1">
    <source>
        <dbReference type="ARBA" id="ARBA00022723"/>
    </source>
</evidence>
<feature type="compositionally biased region" description="Basic residues" evidence="3">
    <location>
        <begin position="46"/>
        <end position="57"/>
    </location>
</feature>
<keyword evidence="1" id="KW-0479">Metal-binding</keyword>
<accession>A0AAD8G3L6</accession>
<dbReference type="InterPro" id="IPR018247">
    <property type="entry name" value="EF_Hand_1_Ca_BS"/>
</dbReference>
<protein>
    <recommendedName>
        <fullName evidence="6">EF-hand domain-containing protein</fullName>
    </recommendedName>
</protein>
<name>A0AAD8G3L6_ACIOX</name>
<evidence type="ECO:0008006" key="6">
    <source>
        <dbReference type="Google" id="ProtNLM"/>
    </source>
</evidence>
<dbReference type="AlphaFoldDB" id="A0AAD8G3L6"/>
<comment type="caution">
    <text evidence="4">The sequence shown here is derived from an EMBL/GenBank/DDBJ whole genome shotgun (WGS) entry which is preliminary data.</text>
</comment>
<feature type="region of interest" description="Disordered" evidence="3">
    <location>
        <begin position="174"/>
        <end position="199"/>
    </location>
</feature>
<dbReference type="PROSITE" id="PS00018">
    <property type="entry name" value="EF_HAND_1"/>
    <property type="match status" value="1"/>
</dbReference>
<dbReference type="GO" id="GO:0046872">
    <property type="term" value="F:metal ion binding"/>
    <property type="evidence" value="ECO:0007669"/>
    <property type="project" value="UniProtKB-KW"/>
</dbReference>
<dbReference type="SUPFAM" id="SSF47473">
    <property type="entry name" value="EF-hand"/>
    <property type="match status" value="1"/>
</dbReference>
<keyword evidence="2" id="KW-0106">Calcium</keyword>
<evidence type="ECO:0000313" key="4">
    <source>
        <dbReference type="EMBL" id="KAK1163846.1"/>
    </source>
</evidence>
<gene>
    <name evidence="4" type="ORF">AOXY_G15764</name>
</gene>
<organism evidence="4 5">
    <name type="scientific">Acipenser oxyrinchus oxyrinchus</name>
    <dbReference type="NCBI Taxonomy" id="40147"/>
    <lineage>
        <taxon>Eukaryota</taxon>
        <taxon>Metazoa</taxon>
        <taxon>Chordata</taxon>
        <taxon>Craniata</taxon>
        <taxon>Vertebrata</taxon>
        <taxon>Euteleostomi</taxon>
        <taxon>Actinopterygii</taxon>
        <taxon>Chondrostei</taxon>
        <taxon>Acipenseriformes</taxon>
        <taxon>Acipenseridae</taxon>
        <taxon>Acipenser</taxon>
    </lineage>
</organism>
<feature type="region of interest" description="Disordered" evidence="3">
    <location>
        <begin position="1"/>
        <end position="62"/>
    </location>
</feature>
<dbReference type="EMBL" id="JAGXEW010000014">
    <property type="protein sequence ID" value="KAK1163846.1"/>
    <property type="molecule type" value="Genomic_DNA"/>
</dbReference>